<evidence type="ECO:0000259" key="2">
    <source>
        <dbReference type="Pfam" id="PF23544"/>
    </source>
</evidence>
<dbReference type="InterPro" id="IPR056362">
    <property type="entry name" value="AtuA-like_ferredoxin_dom"/>
</dbReference>
<dbReference type="Gene3D" id="3.40.50.300">
    <property type="entry name" value="P-loop containing nucleotide triphosphate hydrolases"/>
    <property type="match status" value="1"/>
</dbReference>
<organism evidence="3 4">
    <name type="scientific">Mycolicibacterium holsaticum</name>
    <dbReference type="NCBI Taxonomy" id="152142"/>
    <lineage>
        <taxon>Bacteria</taxon>
        <taxon>Bacillati</taxon>
        <taxon>Actinomycetota</taxon>
        <taxon>Actinomycetes</taxon>
        <taxon>Mycobacteriales</taxon>
        <taxon>Mycobacteriaceae</taxon>
        <taxon>Mycolicibacterium</taxon>
    </lineage>
</organism>
<sequence length="627" mass="66061">MVVISDVAERAIRIGNCSGFLGDRRSAMREMLEGGPLDVLTGDYLAELTMWVLARVREKGSADGYAATFVEQVTDCRDLIAASGVRIVANAGGLAPAACAAALRPLGLPVAYVDGDDVRGCPGIPGQAVTANAYLGGWGIAAALGAGAQIVVTGRVTDAAMVIGSAAWWHGWSADDFNELAGALVAGHLLECGTQVCGGNYSFFRELPAVMDGQPLGFPLAEIAADGSSVITKHPGPGGAVTVGTVTAQLLYEIQGRYYGNPDVTADLRSITLGVAGPDRVRVHPVRGLPPSPTTKVAVNTLGGYRNSITLLVPGPDVEVKAALFRRQLEPALGHIDDVTWRLDRTDQPDPDDAACAVAALTVTARDPDAQKVGRRFSSAAIELGLATFPGAAFTSPPENARPYGIYEPVYLPNTEIRHVAHLPDGTARAVPPATQTADLRWDDESPVVAEFDGPTRRAPLGCMIGARSGDKGGDANVGVWVRSEKEWRWLRSALSTERLRKLLPEVADLPVMRTELPNLWALNFVVRGLLGRGAAELVGGAAAVSAGQRRRLLLARALICPAPTVLLDEPTEHLDAEDSQRILTALLTPGDLFSAERTVVVATHHLPKDVRCPTLNLDVSGVASSV</sequence>
<gene>
    <name evidence="3" type="ORF">BHQ17_26960</name>
</gene>
<name>A0A1E3R588_9MYCO</name>
<protein>
    <recommendedName>
        <fullName evidence="5">Exopolyphosphatase</fullName>
    </recommendedName>
</protein>
<dbReference type="SUPFAM" id="SSF52540">
    <property type="entry name" value="P-loop containing nucleoside triphosphate hydrolases"/>
    <property type="match status" value="1"/>
</dbReference>
<keyword evidence="4" id="KW-1185">Reference proteome</keyword>
<dbReference type="InterPro" id="IPR010839">
    <property type="entry name" value="AtuA_N"/>
</dbReference>
<evidence type="ECO:0000313" key="3">
    <source>
        <dbReference type="EMBL" id="ODQ84532.1"/>
    </source>
</evidence>
<dbReference type="Proteomes" id="UP000094243">
    <property type="component" value="Unassembled WGS sequence"/>
</dbReference>
<dbReference type="Pfam" id="PF23544">
    <property type="entry name" value="AtuA_ferredoxin"/>
    <property type="match status" value="1"/>
</dbReference>
<comment type="caution">
    <text evidence="3">The sequence shown here is derived from an EMBL/GenBank/DDBJ whole genome shotgun (WGS) entry which is preliminary data.</text>
</comment>
<evidence type="ECO:0000313" key="4">
    <source>
        <dbReference type="Proteomes" id="UP000094243"/>
    </source>
</evidence>
<dbReference type="EMBL" id="MIGZ01000270">
    <property type="protein sequence ID" value="ODQ84532.1"/>
    <property type="molecule type" value="Genomic_DNA"/>
</dbReference>
<feature type="domain" description="Acyclic terpene utilisation N-terminal" evidence="1">
    <location>
        <begin position="12"/>
        <end position="423"/>
    </location>
</feature>
<evidence type="ECO:0000259" key="1">
    <source>
        <dbReference type="Pfam" id="PF07287"/>
    </source>
</evidence>
<dbReference type="AlphaFoldDB" id="A0A1E3R588"/>
<dbReference type="PANTHER" id="PTHR47585:SF1">
    <property type="entry name" value="DUF1446 DOMAIN-CONTAINING PROTEIN"/>
    <property type="match status" value="1"/>
</dbReference>
<accession>A0A1E3R588</accession>
<feature type="domain" description="AtuA-like ferredoxin-fold" evidence="2">
    <location>
        <begin position="467"/>
        <end position="535"/>
    </location>
</feature>
<evidence type="ECO:0008006" key="5">
    <source>
        <dbReference type="Google" id="ProtNLM"/>
    </source>
</evidence>
<reference evidence="4" key="1">
    <citation type="submission" date="2016-09" db="EMBL/GenBank/DDBJ databases">
        <authorList>
            <person name="Greninger A.L."/>
            <person name="Jerome K.R."/>
            <person name="Mcnair B."/>
            <person name="Wallis C."/>
            <person name="Fang F."/>
        </authorList>
    </citation>
    <scope>NUCLEOTIDE SEQUENCE [LARGE SCALE GENOMIC DNA]</scope>
    <source>
        <strain evidence="4">M7</strain>
    </source>
</reference>
<dbReference type="InterPro" id="IPR027417">
    <property type="entry name" value="P-loop_NTPase"/>
</dbReference>
<dbReference type="Pfam" id="PF07287">
    <property type="entry name" value="AtuA"/>
    <property type="match status" value="1"/>
</dbReference>
<proteinExistence type="predicted"/>
<dbReference type="PANTHER" id="PTHR47585">
    <property type="match status" value="1"/>
</dbReference>